<evidence type="ECO:0000313" key="4">
    <source>
        <dbReference type="Proteomes" id="UP001500067"/>
    </source>
</evidence>
<evidence type="ECO:0000313" key="3">
    <source>
        <dbReference type="EMBL" id="GAA4470440.1"/>
    </source>
</evidence>
<dbReference type="PROSITE" id="PS51257">
    <property type="entry name" value="PROKAR_LIPOPROTEIN"/>
    <property type="match status" value="1"/>
</dbReference>
<feature type="compositionally biased region" description="Basic and acidic residues" evidence="1">
    <location>
        <begin position="34"/>
        <end position="44"/>
    </location>
</feature>
<keyword evidence="2" id="KW-0732">Signal</keyword>
<accession>A0ABP8NPU3</accession>
<dbReference type="EMBL" id="BAABFA010000024">
    <property type="protein sequence ID" value="GAA4470440.1"/>
    <property type="molecule type" value="Genomic_DNA"/>
</dbReference>
<organism evidence="3 4">
    <name type="scientific">Nemorincola caseinilytica</name>
    <dbReference type="NCBI Taxonomy" id="2054315"/>
    <lineage>
        <taxon>Bacteria</taxon>
        <taxon>Pseudomonadati</taxon>
        <taxon>Bacteroidota</taxon>
        <taxon>Chitinophagia</taxon>
        <taxon>Chitinophagales</taxon>
        <taxon>Chitinophagaceae</taxon>
        <taxon>Nemorincola</taxon>
    </lineage>
</organism>
<keyword evidence="4" id="KW-1185">Reference proteome</keyword>
<comment type="caution">
    <text evidence="3">The sequence shown here is derived from an EMBL/GenBank/DDBJ whole genome shotgun (WGS) entry which is preliminary data.</text>
</comment>
<gene>
    <name evidence="3" type="ORF">GCM10023093_31730</name>
</gene>
<evidence type="ECO:0008006" key="5">
    <source>
        <dbReference type="Google" id="ProtNLM"/>
    </source>
</evidence>
<feature type="signal peptide" evidence="2">
    <location>
        <begin position="1"/>
        <end position="26"/>
    </location>
</feature>
<name>A0ABP8NPU3_9BACT</name>
<evidence type="ECO:0000256" key="2">
    <source>
        <dbReference type="SAM" id="SignalP"/>
    </source>
</evidence>
<proteinExistence type="predicted"/>
<dbReference type="Proteomes" id="UP001500067">
    <property type="component" value="Unassembled WGS sequence"/>
</dbReference>
<dbReference type="RefSeq" id="WP_345085542.1">
    <property type="nucleotide sequence ID" value="NZ_BAABFA010000024.1"/>
</dbReference>
<sequence>MKKSKFSMSRGIATVAAIVVSGCLVAWGTPSLTEPDKDKAHEKGSNAMPAKTAEQAAPVNEEMLLVQQLEQDGLINQMNGFVVEKRKDMLFIDGIRQPDEVANKYLSTLKKEEIRVQVFSFRERMRQHPEAGFMQVLLPVMFSSPCVQSKPKEGC</sequence>
<protein>
    <recommendedName>
        <fullName evidence="5">Lipoprotein</fullName>
    </recommendedName>
</protein>
<evidence type="ECO:0000256" key="1">
    <source>
        <dbReference type="SAM" id="MobiDB-lite"/>
    </source>
</evidence>
<feature type="region of interest" description="Disordered" evidence="1">
    <location>
        <begin position="31"/>
        <end position="54"/>
    </location>
</feature>
<feature type="chain" id="PRO_5046849884" description="Lipoprotein" evidence="2">
    <location>
        <begin position="27"/>
        <end position="155"/>
    </location>
</feature>
<reference evidence="4" key="1">
    <citation type="journal article" date="2019" name="Int. J. Syst. Evol. Microbiol.">
        <title>The Global Catalogue of Microorganisms (GCM) 10K type strain sequencing project: providing services to taxonomists for standard genome sequencing and annotation.</title>
        <authorList>
            <consortium name="The Broad Institute Genomics Platform"/>
            <consortium name="The Broad Institute Genome Sequencing Center for Infectious Disease"/>
            <person name="Wu L."/>
            <person name="Ma J."/>
        </authorList>
    </citation>
    <scope>NUCLEOTIDE SEQUENCE [LARGE SCALE GENOMIC DNA]</scope>
    <source>
        <strain evidence="4">JCM 32105</strain>
    </source>
</reference>